<dbReference type="Pfam" id="PF02604">
    <property type="entry name" value="PhdYeFM_antitox"/>
    <property type="match status" value="1"/>
</dbReference>
<dbReference type="EMBL" id="CADCWB010000128">
    <property type="protein sequence ID" value="CAA9519684.1"/>
    <property type="molecule type" value="Genomic_DNA"/>
</dbReference>
<reference evidence="3" key="1">
    <citation type="submission" date="2020-02" db="EMBL/GenBank/DDBJ databases">
        <authorList>
            <person name="Meier V. D."/>
        </authorList>
    </citation>
    <scope>NUCLEOTIDE SEQUENCE</scope>
    <source>
        <strain evidence="3">AVDCRST_MAG62</strain>
    </source>
</reference>
<dbReference type="AlphaFoldDB" id="A0A6J4TCR2"/>
<gene>
    <name evidence="3" type="ORF">AVDCRST_MAG62-1030</name>
</gene>
<organism evidence="3">
    <name type="scientific">uncultured Sphingomonas sp</name>
    <dbReference type="NCBI Taxonomy" id="158754"/>
    <lineage>
        <taxon>Bacteria</taxon>
        <taxon>Pseudomonadati</taxon>
        <taxon>Pseudomonadota</taxon>
        <taxon>Alphaproteobacteria</taxon>
        <taxon>Sphingomonadales</taxon>
        <taxon>Sphingomonadaceae</taxon>
        <taxon>Sphingomonas</taxon>
        <taxon>environmental samples</taxon>
    </lineage>
</organism>
<dbReference type="InterPro" id="IPR036165">
    <property type="entry name" value="YefM-like_sf"/>
</dbReference>
<comment type="function">
    <text evidence="2">Antitoxin component of a type II toxin-antitoxin (TA) system.</text>
</comment>
<protein>
    <recommendedName>
        <fullName evidence="2">Antitoxin</fullName>
    </recommendedName>
</protein>
<proteinExistence type="inferred from homology"/>
<comment type="similarity">
    <text evidence="1 2">Belongs to the phD/YefM antitoxin family.</text>
</comment>
<dbReference type="SUPFAM" id="SSF143120">
    <property type="entry name" value="YefM-like"/>
    <property type="match status" value="1"/>
</dbReference>
<accession>A0A6J4TCR2</accession>
<dbReference type="NCBIfam" id="TIGR01552">
    <property type="entry name" value="phd_fam"/>
    <property type="match status" value="1"/>
</dbReference>
<evidence type="ECO:0000313" key="3">
    <source>
        <dbReference type="EMBL" id="CAA9519684.1"/>
    </source>
</evidence>
<sequence>MGKMIGAAEFKAHCLRILDEVERTGEPITITKRARPVGELHSAAKRERKSATFGFLKHPHYFGDHDFTAPAYEGPWNAELGILD</sequence>
<evidence type="ECO:0000256" key="1">
    <source>
        <dbReference type="ARBA" id="ARBA00009981"/>
    </source>
</evidence>
<evidence type="ECO:0000256" key="2">
    <source>
        <dbReference type="RuleBase" id="RU362080"/>
    </source>
</evidence>
<name>A0A6J4TCR2_9SPHN</name>
<dbReference type="InterPro" id="IPR006442">
    <property type="entry name" value="Antitoxin_Phd/YefM"/>
</dbReference>
<dbReference type="Gene3D" id="3.40.1620.10">
    <property type="entry name" value="YefM-like domain"/>
    <property type="match status" value="1"/>
</dbReference>